<organism evidence="2">
    <name type="scientific">Vibrio sp. HB236076</name>
    <dbReference type="NCBI Taxonomy" id="3232307"/>
    <lineage>
        <taxon>Bacteria</taxon>
        <taxon>Pseudomonadati</taxon>
        <taxon>Pseudomonadota</taxon>
        <taxon>Gammaproteobacteria</taxon>
        <taxon>Vibrionales</taxon>
        <taxon>Vibrionaceae</taxon>
        <taxon>Vibrio</taxon>
    </lineage>
</organism>
<reference evidence="2" key="1">
    <citation type="submission" date="2024-07" db="EMBL/GenBank/DDBJ databases">
        <title>Genome Analysis of a Potential Novel Vibrio Species Secreting pH- and Thermo-stable Alginate Lyase and its Application in Producing Alginate Oligosaccharides.</title>
        <authorList>
            <person name="Huang H."/>
            <person name="Bao K."/>
        </authorList>
    </citation>
    <scope>NUCLEOTIDE SEQUENCE</scope>
    <source>
        <strain evidence="2">HB236076</strain>
    </source>
</reference>
<proteinExistence type="predicted"/>
<dbReference type="AlphaFoldDB" id="A0AB39HFS6"/>
<feature type="region of interest" description="Disordered" evidence="1">
    <location>
        <begin position="1"/>
        <end position="26"/>
    </location>
</feature>
<protein>
    <recommendedName>
        <fullName evidence="3">Rhamnosyltransferase</fullName>
    </recommendedName>
</protein>
<sequence>MKPRATVKPRAHMKPHANVKHGKQGTNQAKADLAANPAPVLDAHLASPRWAVVVMYHPDEETLQFWQRMAKAVNLVVVDNTPSDMAIKTPTWADYWIANHNNLGIAKALNQGLHMVTYLNDQALRTQCQWQNAKAVVNGAPVAPTSASAAIPPSAQPCPELTKSVTQPPLLAYTTHAPLWCALFDQDTRISVEQIEQLFAKAGQLSKECDQAKRPSIAALCPSYRAKNLDRFGDLITIDAQGISRLNPNMMTEQQKQQVYPVAYTITSGSVVNLAAMEKIGLHDDKLFIDFVDIEWGLRANHLGYQVLQWPQVVLEHQLGDAPIELFGHKIVTHSAVRHFYYFRNAMLLMKRGYVPAVWKRTELKKLLPRFVCYALFAKPRLKHTRAMLAGLWAGLQGQTGRQHQPKAMSKDIKR</sequence>
<dbReference type="RefSeq" id="WP_306100974.1">
    <property type="nucleotide sequence ID" value="NZ_CP162601.1"/>
</dbReference>
<evidence type="ECO:0000313" key="2">
    <source>
        <dbReference type="EMBL" id="XDK25532.1"/>
    </source>
</evidence>
<dbReference type="SUPFAM" id="SSF53448">
    <property type="entry name" value="Nucleotide-diphospho-sugar transferases"/>
    <property type="match status" value="1"/>
</dbReference>
<dbReference type="EMBL" id="CP162601">
    <property type="protein sequence ID" value="XDK25532.1"/>
    <property type="molecule type" value="Genomic_DNA"/>
</dbReference>
<dbReference type="Gene3D" id="3.90.550.10">
    <property type="entry name" value="Spore Coat Polysaccharide Biosynthesis Protein SpsA, Chain A"/>
    <property type="match status" value="1"/>
</dbReference>
<gene>
    <name evidence="2" type="ORF">AB0763_02485</name>
</gene>
<dbReference type="KEGG" id="vih:AB0763_02485"/>
<feature type="compositionally biased region" description="Basic residues" evidence="1">
    <location>
        <begin position="1"/>
        <end position="23"/>
    </location>
</feature>
<name>A0AB39HFS6_9VIBR</name>
<evidence type="ECO:0008006" key="3">
    <source>
        <dbReference type="Google" id="ProtNLM"/>
    </source>
</evidence>
<evidence type="ECO:0000256" key="1">
    <source>
        <dbReference type="SAM" id="MobiDB-lite"/>
    </source>
</evidence>
<dbReference type="InterPro" id="IPR029044">
    <property type="entry name" value="Nucleotide-diphossugar_trans"/>
</dbReference>
<accession>A0AB39HFS6</accession>